<sequence>MAYVTSGTSSPLRFLVQKKIQIRLGPPVCYRLPTEKKYLDENPMVQRWRFGERDPRKMNKTILLVGETGTGKTSIINTLVNYLLGIKWEDKVWFDITEEVEVKLSETKTTNITVYEVFVEENPICLTIIDTPGYGYTRGMEYDLLIAENLNKLFRSEDEVRGIDAIGLVVKATQNRLTASQRYIFDAILSLFGKDLEKNIVLFVTHSDGKPPKNALTAITEGNILCSKNHENQPVHFLFNNCQADLDKDFESLHKSAWNLSVQSVETFFNFLKNIDKKNLRSTRGVLRERQQLEVCISNLEERINAINLRESEMVQIDAAMEQNQQDLETCEKFQFEVDEPYKEKVDTGKKSPKITLCDTCQENCHFPRCFEMLKWCSAMKKKHCTVCTGKCHYTKHSKEAKMYVQKTRKVMRVNEELKAKYQEEYQEKVELKNKVESELGTLRVEKSQLMEEAYQSILTLERIALKSDSLSTLLHLDFLIEVLKETGNSEKVQSLQELKTSEEANNCAMVFLRAGLGRKERGIVAKQTNNQEASVLEAKQQEQSKTGIYESLAQMKAKPFETISAAHVKPGVLEALAQMKGKPFQTISAGKKKPIETLTQSKLNKIMARMDDEAVFM</sequence>
<feature type="coiled-coil region" evidence="3">
    <location>
        <begin position="415"/>
        <end position="453"/>
    </location>
</feature>
<reference evidence="6" key="1">
    <citation type="submission" date="2025-08" db="UniProtKB">
        <authorList>
            <consortium name="RefSeq"/>
        </authorList>
    </citation>
    <scope>IDENTIFICATION</scope>
</reference>
<dbReference type="RefSeq" id="XP_012678186.2">
    <property type="nucleotide sequence ID" value="XM_012822732.2"/>
</dbReference>
<dbReference type="SUPFAM" id="SSF52540">
    <property type="entry name" value="P-loop containing nucleoside triphosphate hydrolases"/>
    <property type="match status" value="1"/>
</dbReference>
<dbReference type="InterPro" id="IPR025662">
    <property type="entry name" value="Sigma_54_int_dom_ATP-bd_1"/>
</dbReference>
<feature type="domain" description="AIG1-type G" evidence="4">
    <location>
        <begin position="60"/>
        <end position="214"/>
    </location>
</feature>
<dbReference type="GeneID" id="105896018"/>
<accession>A0A6P3VPY8</accession>
<dbReference type="PANTHER" id="PTHR32046:SF11">
    <property type="entry name" value="IMMUNE-ASSOCIATED NUCLEOTIDE-BINDING PROTEIN 10-LIKE"/>
    <property type="match status" value="1"/>
</dbReference>
<dbReference type="InterPro" id="IPR027417">
    <property type="entry name" value="P-loop_NTPase"/>
</dbReference>
<dbReference type="InterPro" id="IPR006703">
    <property type="entry name" value="G_AIG1"/>
</dbReference>
<dbReference type="Proteomes" id="UP000515152">
    <property type="component" value="Chromosome 18"/>
</dbReference>
<dbReference type="PROSITE" id="PS00675">
    <property type="entry name" value="SIGMA54_INTERACT_1"/>
    <property type="match status" value="1"/>
</dbReference>
<dbReference type="Pfam" id="PF04548">
    <property type="entry name" value="AIG1"/>
    <property type="match status" value="1"/>
</dbReference>
<keyword evidence="3" id="KW-0175">Coiled coil</keyword>
<keyword evidence="2" id="KW-0547">Nucleotide-binding</keyword>
<dbReference type="GO" id="GO:0005525">
    <property type="term" value="F:GTP binding"/>
    <property type="evidence" value="ECO:0007669"/>
    <property type="project" value="InterPro"/>
</dbReference>
<dbReference type="KEGG" id="char:105896018"/>
<dbReference type="AlphaFoldDB" id="A0A6P3VPY8"/>
<evidence type="ECO:0000259" key="4">
    <source>
        <dbReference type="Pfam" id="PF04548"/>
    </source>
</evidence>
<proteinExistence type="inferred from homology"/>
<organism evidence="5 6">
    <name type="scientific">Clupea harengus</name>
    <name type="common">Atlantic herring</name>
    <dbReference type="NCBI Taxonomy" id="7950"/>
    <lineage>
        <taxon>Eukaryota</taxon>
        <taxon>Metazoa</taxon>
        <taxon>Chordata</taxon>
        <taxon>Craniata</taxon>
        <taxon>Vertebrata</taxon>
        <taxon>Euteleostomi</taxon>
        <taxon>Actinopterygii</taxon>
        <taxon>Neopterygii</taxon>
        <taxon>Teleostei</taxon>
        <taxon>Clupei</taxon>
        <taxon>Clupeiformes</taxon>
        <taxon>Clupeoidei</taxon>
        <taxon>Clupeidae</taxon>
        <taxon>Clupea</taxon>
    </lineage>
</organism>
<dbReference type="Gene3D" id="3.40.50.300">
    <property type="entry name" value="P-loop containing nucleotide triphosphate hydrolases"/>
    <property type="match status" value="1"/>
</dbReference>
<evidence type="ECO:0000313" key="5">
    <source>
        <dbReference type="Proteomes" id="UP000515152"/>
    </source>
</evidence>
<keyword evidence="5" id="KW-1185">Reference proteome</keyword>
<protein>
    <submittedName>
        <fullName evidence="6">Uncharacterized protein LOC105896018</fullName>
    </submittedName>
</protein>
<comment type="similarity">
    <text evidence="1">Belongs to the TRAFAC class TrmE-Era-EngA-EngB-Septin-like GTPase superfamily. AIG1/Toc34/Toc159-like paraseptin GTPase family. IAN subfamily.</text>
</comment>
<dbReference type="OrthoDB" id="8954335at2759"/>
<evidence type="ECO:0000256" key="2">
    <source>
        <dbReference type="ARBA" id="ARBA00022741"/>
    </source>
</evidence>
<evidence type="ECO:0000256" key="1">
    <source>
        <dbReference type="ARBA" id="ARBA00008535"/>
    </source>
</evidence>
<evidence type="ECO:0000256" key="3">
    <source>
        <dbReference type="SAM" id="Coils"/>
    </source>
</evidence>
<evidence type="ECO:0000313" key="6">
    <source>
        <dbReference type="RefSeq" id="XP_012678186.2"/>
    </source>
</evidence>
<dbReference type="PANTHER" id="PTHR32046">
    <property type="entry name" value="G DOMAIN-CONTAINING PROTEIN"/>
    <property type="match status" value="1"/>
</dbReference>
<gene>
    <name evidence="6" type="primary">LOC105896018</name>
</gene>
<name>A0A6P3VPY8_CLUHA</name>